<sequence>MRPTEEAFTAAAQFREHHRLGVQPLGDLVALIEQATGIDVAVLDVDDTHEHGLTVRDPERDVMFLGVARTSHPMRQRSTLAHELAHIVFNDWADYGGGNWDRRSHGEIRADAFAGHLLIPRQGLREYLDGRLVDDPAVLSDVVQWFLVSPQMALVALAEMNLIDAAVKDAWWQYSTPRLAAQFGWADQYQALQMQSQKSRAPQKLLRRAIAGYRDSVVSAQAIATLRGIEAADAERGLREAGIVPVSHDESLDDDIHVPSEPLDLTELDDFGGPGPGAG</sequence>
<reference evidence="3 4" key="1">
    <citation type="submission" date="2021-03" db="EMBL/GenBank/DDBJ databases">
        <title>Sequencing the genomes of 1000 actinobacteria strains.</title>
        <authorList>
            <person name="Klenk H.-P."/>
        </authorList>
    </citation>
    <scope>NUCLEOTIDE SEQUENCE [LARGE SCALE GENOMIC DNA]</scope>
    <source>
        <strain evidence="3 4">DSM 15454</strain>
    </source>
</reference>
<gene>
    <name evidence="3" type="ORF">JOF46_000647</name>
</gene>
<feature type="compositionally biased region" description="Basic and acidic residues" evidence="1">
    <location>
        <begin position="249"/>
        <end position="258"/>
    </location>
</feature>
<dbReference type="PANTHER" id="PTHR43236">
    <property type="entry name" value="ANTITOXIN HIGA1"/>
    <property type="match status" value="1"/>
</dbReference>
<feature type="region of interest" description="Disordered" evidence="1">
    <location>
        <begin position="249"/>
        <end position="279"/>
    </location>
</feature>
<evidence type="ECO:0000313" key="3">
    <source>
        <dbReference type="EMBL" id="MBP2372735.1"/>
    </source>
</evidence>
<accession>A0ABS4W953</accession>
<keyword evidence="4" id="KW-1185">Reference proteome</keyword>
<feature type="domain" description="IrrE N-terminal-like" evidence="2">
    <location>
        <begin position="35"/>
        <end position="153"/>
    </location>
</feature>
<proteinExistence type="predicted"/>
<evidence type="ECO:0000313" key="4">
    <source>
        <dbReference type="Proteomes" id="UP000766570"/>
    </source>
</evidence>
<dbReference type="InterPro" id="IPR010359">
    <property type="entry name" value="IrrE_HExxH"/>
</dbReference>
<organism evidence="3 4">
    <name type="scientific">Paeniglutamicibacter psychrophenolicus</name>
    <dbReference type="NCBI Taxonomy" id="257454"/>
    <lineage>
        <taxon>Bacteria</taxon>
        <taxon>Bacillati</taxon>
        <taxon>Actinomycetota</taxon>
        <taxon>Actinomycetes</taxon>
        <taxon>Micrococcales</taxon>
        <taxon>Micrococcaceae</taxon>
        <taxon>Paeniglutamicibacter</taxon>
    </lineage>
</organism>
<dbReference type="EMBL" id="JAGIOE010000001">
    <property type="protein sequence ID" value="MBP2372735.1"/>
    <property type="molecule type" value="Genomic_DNA"/>
</dbReference>
<dbReference type="Pfam" id="PF06114">
    <property type="entry name" value="Peptidase_M78"/>
    <property type="match status" value="1"/>
</dbReference>
<evidence type="ECO:0000259" key="2">
    <source>
        <dbReference type="Pfam" id="PF06114"/>
    </source>
</evidence>
<dbReference type="PANTHER" id="PTHR43236:SF1">
    <property type="entry name" value="BLL7220 PROTEIN"/>
    <property type="match status" value="1"/>
</dbReference>
<dbReference type="Proteomes" id="UP000766570">
    <property type="component" value="Unassembled WGS sequence"/>
</dbReference>
<protein>
    <submittedName>
        <fullName evidence="3">Zn-dependent peptidase ImmA (M78 family)</fullName>
    </submittedName>
</protein>
<comment type="caution">
    <text evidence="3">The sequence shown here is derived from an EMBL/GenBank/DDBJ whole genome shotgun (WGS) entry which is preliminary data.</text>
</comment>
<dbReference type="RefSeq" id="WP_209906011.1">
    <property type="nucleotide sequence ID" value="NZ_BAAAMI010000019.1"/>
</dbReference>
<dbReference type="Gene3D" id="1.10.10.2910">
    <property type="match status" value="1"/>
</dbReference>
<evidence type="ECO:0000256" key="1">
    <source>
        <dbReference type="SAM" id="MobiDB-lite"/>
    </source>
</evidence>
<dbReference type="InterPro" id="IPR052345">
    <property type="entry name" value="Rad_response_metalloprotease"/>
</dbReference>
<name>A0ABS4W953_9MICC</name>